<evidence type="ECO:0008006" key="4">
    <source>
        <dbReference type="Google" id="ProtNLM"/>
    </source>
</evidence>
<dbReference type="Pfam" id="PF06182">
    <property type="entry name" value="ABC2_membrane_6"/>
    <property type="match status" value="1"/>
</dbReference>
<feature type="transmembrane region" description="Helical" evidence="1">
    <location>
        <begin position="143"/>
        <end position="169"/>
    </location>
</feature>
<protein>
    <recommendedName>
        <fullName evidence="4">ABC transporter permease</fullName>
    </recommendedName>
</protein>
<comment type="caution">
    <text evidence="2">The sequence shown here is derived from an EMBL/GenBank/DDBJ whole genome shotgun (WGS) entry which is preliminary data.</text>
</comment>
<feature type="transmembrane region" description="Helical" evidence="1">
    <location>
        <begin position="59"/>
        <end position="79"/>
    </location>
</feature>
<evidence type="ECO:0000313" key="2">
    <source>
        <dbReference type="EMBL" id="OGM62058.1"/>
    </source>
</evidence>
<dbReference type="AlphaFoldDB" id="A0A1F8BFH4"/>
<dbReference type="STRING" id="1802519.A2961_04775"/>
<proteinExistence type="predicted"/>
<evidence type="ECO:0000256" key="1">
    <source>
        <dbReference type="SAM" id="Phobius"/>
    </source>
</evidence>
<dbReference type="EMBL" id="MGHF01000029">
    <property type="protein sequence ID" value="OGM62058.1"/>
    <property type="molecule type" value="Genomic_DNA"/>
</dbReference>
<sequence>MDKYLAIFKISFAQEFAYRLNFVMWRVRNIMQFFLIFFLWDTVFSSPSTQIFGYDRPKILTYVFGLIIVRSIVLSARSVDIAGEVSRGDLSNYLVKPINYIKYWLTRDLSSKLLNLSFAMFEAVLLFIVLKPPFFLQTEALQLTFFVFSIFTAILLFFLLMFLFSMFALWYPDQAWGASFLLFIFVDFLGGGVFPLDVLPVNFQNILYLTPFPYLLFSPLQIYLGKFDTLLTVRNVLIGAIWVAILSVMVNKIWRLGLKVYRSEGR</sequence>
<dbReference type="PANTHER" id="PTHR36832:SF1">
    <property type="entry name" value="SLR1174 PROTEIN"/>
    <property type="match status" value="1"/>
</dbReference>
<organism evidence="2 3">
    <name type="scientific">Candidatus Woesebacteria bacterium RIFCSPLOWO2_01_FULL_39_21</name>
    <dbReference type="NCBI Taxonomy" id="1802519"/>
    <lineage>
        <taxon>Bacteria</taxon>
        <taxon>Candidatus Woeseibacteriota</taxon>
    </lineage>
</organism>
<feature type="transmembrane region" description="Helical" evidence="1">
    <location>
        <begin position="236"/>
        <end position="254"/>
    </location>
</feature>
<dbReference type="PANTHER" id="PTHR36832">
    <property type="entry name" value="SLR1174 PROTEIN-RELATED"/>
    <property type="match status" value="1"/>
</dbReference>
<keyword evidence="1" id="KW-1133">Transmembrane helix</keyword>
<dbReference type="Proteomes" id="UP000177082">
    <property type="component" value="Unassembled WGS sequence"/>
</dbReference>
<dbReference type="InterPro" id="IPR010390">
    <property type="entry name" value="ABC-2_transporter-like"/>
</dbReference>
<feature type="transmembrane region" description="Helical" evidence="1">
    <location>
        <begin position="30"/>
        <end position="47"/>
    </location>
</feature>
<reference evidence="2 3" key="1">
    <citation type="journal article" date="2016" name="Nat. Commun.">
        <title>Thousands of microbial genomes shed light on interconnected biogeochemical processes in an aquifer system.</title>
        <authorList>
            <person name="Anantharaman K."/>
            <person name="Brown C.T."/>
            <person name="Hug L.A."/>
            <person name="Sharon I."/>
            <person name="Castelle C.J."/>
            <person name="Probst A.J."/>
            <person name="Thomas B.C."/>
            <person name="Singh A."/>
            <person name="Wilkins M.J."/>
            <person name="Karaoz U."/>
            <person name="Brodie E.L."/>
            <person name="Williams K.H."/>
            <person name="Hubbard S.S."/>
            <person name="Banfield J.F."/>
        </authorList>
    </citation>
    <scope>NUCLEOTIDE SEQUENCE [LARGE SCALE GENOMIC DNA]</scope>
</reference>
<name>A0A1F8BFH4_9BACT</name>
<evidence type="ECO:0000313" key="3">
    <source>
        <dbReference type="Proteomes" id="UP000177082"/>
    </source>
</evidence>
<feature type="transmembrane region" description="Helical" evidence="1">
    <location>
        <begin position="175"/>
        <end position="194"/>
    </location>
</feature>
<gene>
    <name evidence="2" type="ORF">A2961_04775</name>
</gene>
<accession>A0A1F8BFH4</accession>
<keyword evidence="1" id="KW-0472">Membrane</keyword>
<keyword evidence="1" id="KW-0812">Transmembrane</keyword>
<feature type="transmembrane region" description="Helical" evidence="1">
    <location>
        <begin position="113"/>
        <end position="131"/>
    </location>
</feature>